<feature type="region of interest" description="Disordered" evidence="4">
    <location>
        <begin position="224"/>
        <end position="257"/>
    </location>
</feature>
<accession>A0A836BSN4</accession>
<evidence type="ECO:0000256" key="4">
    <source>
        <dbReference type="SAM" id="MobiDB-lite"/>
    </source>
</evidence>
<gene>
    <name evidence="7" type="ORF">HYH03_015322</name>
</gene>
<keyword evidence="1" id="KW-0378">Hydrolase</keyword>
<dbReference type="CDD" id="cd14526">
    <property type="entry name" value="DSP_laforin-like"/>
    <property type="match status" value="1"/>
</dbReference>
<dbReference type="InterPro" id="IPR000387">
    <property type="entry name" value="Tyr_Pase_dom"/>
</dbReference>
<feature type="region of interest" description="Disordered" evidence="4">
    <location>
        <begin position="1"/>
        <end position="22"/>
    </location>
</feature>
<dbReference type="Pfam" id="PF00782">
    <property type="entry name" value="DSPc"/>
    <property type="match status" value="1"/>
</dbReference>
<proteinExistence type="predicted"/>
<dbReference type="PANTHER" id="PTHR46642">
    <property type="entry name" value="DUAL SPECIFICITY PHOSPHATASE, SUBGROUP, CATALYTIC DOMAIN"/>
    <property type="match status" value="1"/>
</dbReference>
<organism evidence="7 8">
    <name type="scientific">Edaphochlamys debaryana</name>
    <dbReference type="NCBI Taxonomy" id="47281"/>
    <lineage>
        <taxon>Eukaryota</taxon>
        <taxon>Viridiplantae</taxon>
        <taxon>Chlorophyta</taxon>
        <taxon>core chlorophytes</taxon>
        <taxon>Chlorophyceae</taxon>
        <taxon>CS clade</taxon>
        <taxon>Chlamydomonadales</taxon>
        <taxon>Chlamydomonadales incertae sedis</taxon>
        <taxon>Edaphochlamys</taxon>
    </lineage>
</organism>
<dbReference type="AlphaFoldDB" id="A0A836BSN4"/>
<dbReference type="InterPro" id="IPR000340">
    <property type="entry name" value="Dual-sp_phosphatase_cat-dom"/>
</dbReference>
<dbReference type="InterPro" id="IPR020422">
    <property type="entry name" value="TYR_PHOSPHATASE_DUAL_dom"/>
</dbReference>
<dbReference type="OrthoDB" id="273181at2759"/>
<dbReference type="Proteomes" id="UP000612055">
    <property type="component" value="Unassembled WGS sequence"/>
</dbReference>
<evidence type="ECO:0000256" key="2">
    <source>
        <dbReference type="ARBA" id="ARBA00022912"/>
    </source>
</evidence>
<dbReference type="Gene3D" id="3.90.190.10">
    <property type="entry name" value="Protein tyrosine phosphatase superfamily"/>
    <property type="match status" value="1"/>
</dbReference>
<dbReference type="GO" id="GO:0005983">
    <property type="term" value="P:starch catabolic process"/>
    <property type="evidence" value="ECO:0007669"/>
    <property type="project" value="TreeGrafter"/>
</dbReference>
<protein>
    <submittedName>
        <fullName evidence="7">Uncharacterized protein</fullName>
    </submittedName>
</protein>
<dbReference type="PROSITE" id="PS50054">
    <property type="entry name" value="TYR_PHOSPHATASE_DUAL"/>
    <property type="match status" value="1"/>
</dbReference>
<sequence length="294" mass="32969">MQQLGRRPSMAQPAARRAGMPVRAARLQVRASSTKADQVSKNEAYNRIMQRQMGWSHVNPYEYHYDRGLYYHEVLPNLICGTQPRNVADVDELFEAERITHILNLQQDKDMHYWGVKLEDIRRACAKHSINHMRRPARDFDPHSLRRTIPGAVHSLSSALSGGGRVYVHCTAGLGRAPAVCIAYMYWFTPMQLDEAYKSLTTLRPCGPKRDAIRGATYDILAGSGAHNNGNGNGHHQHGHHGHGHHGHGHGHHGHNSKAEADFAAFDHLPQDAFATLSDDDRFALQYRVLKGLC</sequence>
<dbReference type="SUPFAM" id="SSF52799">
    <property type="entry name" value="(Phosphotyrosine protein) phosphatases II"/>
    <property type="match status" value="1"/>
</dbReference>
<dbReference type="InterPro" id="IPR029021">
    <property type="entry name" value="Prot-tyrosine_phosphatase-like"/>
</dbReference>
<dbReference type="InterPro" id="IPR052832">
    <property type="entry name" value="Starch-Glucan_Phosphatase"/>
</dbReference>
<evidence type="ECO:0000259" key="5">
    <source>
        <dbReference type="PROSITE" id="PS50054"/>
    </source>
</evidence>
<dbReference type="GO" id="GO:0019203">
    <property type="term" value="F:carbohydrate phosphatase activity"/>
    <property type="evidence" value="ECO:0007669"/>
    <property type="project" value="InterPro"/>
</dbReference>
<evidence type="ECO:0000256" key="1">
    <source>
        <dbReference type="ARBA" id="ARBA00022801"/>
    </source>
</evidence>
<evidence type="ECO:0000313" key="8">
    <source>
        <dbReference type="Proteomes" id="UP000612055"/>
    </source>
</evidence>
<evidence type="ECO:0000313" key="7">
    <source>
        <dbReference type="EMBL" id="KAG2486009.1"/>
    </source>
</evidence>
<dbReference type="GO" id="GO:0004721">
    <property type="term" value="F:phosphoprotein phosphatase activity"/>
    <property type="evidence" value="ECO:0007669"/>
    <property type="project" value="UniProtKB-KW"/>
</dbReference>
<dbReference type="GO" id="GO:0009507">
    <property type="term" value="C:chloroplast"/>
    <property type="evidence" value="ECO:0007669"/>
    <property type="project" value="TreeGrafter"/>
</dbReference>
<feature type="compositionally biased region" description="Basic residues" evidence="4">
    <location>
        <begin position="235"/>
        <end position="256"/>
    </location>
</feature>
<keyword evidence="8" id="KW-1185">Reference proteome</keyword>
<evidence type="ECO:0000259" key="6">
    <source>
        <dbReference type="PROSITE" id="PS50056"/>
    </source>
</evidence>
<dbReference type="PROSITE" id="PS50056">
    <property type="entry name" value="TYR_PHOSPHATASE_2"/>
    <property type="match status" value="1"/>
</dbReference>
<dbReference type="PANTHER" id="PTHR46642:SF2">
    <property type="entry name" value="PHOSPHOGLUCAN PHOSPHATASE LSF2, CHLOROPLASTIC"/>
    <property type="match status" value="1"/>
</dbReference>
<feature type="domain" description="Tyrosine-protein phosphatase" evidence="5">
    <location>
        <begin position="70"/>
        <end position="226"/>
    </location>
</feature>
<comment type="caution">
    <text evidence="7">The sequence shown here is derived from an EMBL/GenBank/DDBJ whole genome shotgun (WGS) entry which is preliminary data.</text>
</comment>
<dbReference type="SMART" id="SM00195">
    <property type="entry name" value="DSPc"/>
    <property type="match status" value="1"/>
</dbReference>
<dbReference type="InterPro" id="IPR045204">
    <property type="entry name" value="DSP_laforin-like"/>
</dbReference>
<name>A0A836BSN4_9CHLO</name>
<feature type="domain" description="Tyrosine specific protein phosphatases" evidence="6">
    <location>
        <begin position="147"/>
        <end position="205"/>
    </location>
</feature>
<keyword evidence="3" id="KW-0119">Carbohydrate metabolism</keyword>
<evidence type="ECO:0000256" key="3">
    <source>
        <dbReference type="ARBA" id="ARBA00023277"/>
    </source>
</evidence>
<keyword evidence="2" id="KW-0904">Protein phosphatase</keyword>
<dbReference type="EMBL" id="JAEHOE010000119">
    <property type="protein sequence ID" value="KAG2486009.1"/>
    <property type="molecule type" value="Genomic_DNA"/>
</dbReference>
<dbReference type="GO" id="GO:2001070">
    <property type="term" value="F:starch binding"/>
    <property type="evidence" value="ECO:0007669"/>
    <property type="project" value="TreeGrafter"/>
</dbReference>
<reference evidence="7" key="1">
    <citation type="journal article" date="2020" name="bioRxiv">
        <title>Comparative genomics of Chlamydomonas.</title>
        <authorList>
            <person name="Craig R.J."/>
            <person name="Hasan A.R."/>
            <person name="Ness R.W."/>
            <person name="Keightley P.D."/>
        </authorList>
    </citation>
    <scope>NUCLEOTIDE SEQUENCE</scope>
    <source>
        <strain evidence="7">CCAP 11/70</strain>
    </source>
</reference>